<protein>
    <submittedName>
        <fullName evidence="2">TIGR03086 family metal-binding protein</fullName>
    </submittedName>
</protein>
<dbReference type="NCBIfam" id="TIGR03083">
    <property type="entry name" value="maleylpyruvate isomerase family mycothiol-dependent enzyme"/>
    <property type="match status" value="1"/>
</dbReference>
<dbReference type="InterPro" id="IPR034660">
    <property type="entry name" value="DinB/YfiT-like"/>
</dbReference>
<dbReference type="RefSeq" id="WP_342022522.1">
    <property type="nucleotide sequence ID" value="NZ_CP151657.1"/>
</dbReference>
<organism evidence="2 3">
    <name type="scientific">Arthrobacter citreus</name>
    <dbReference type="NCBI Taxonomy" id="1670"/>
    <lineage>
        <taxon>Bacteria</taxon>
        <taxon>Bacillati</taxon>
        <taxon>Actinomycetota</taxon>
        <taxon>Actinomycetes</taxon>
        <taxon>Micrococcales</taxon>
        <taxon>Micrococcaceae</taxon>
        <taxon>Arthrobacter</taxon>
    </lineage>
</organism>
<reference evidence="2 3" key="1">
    <citation type="submission" date="2024-04" db="EMBL/GenBank/DDBJ databases">
        <title>Arthrobacter sp. from Plains bison fecal sample.</title>
        <authorList>
            <person name="Ruzzini A."/>
        </authorList>
    </citation>
    <scope>NUCLEOTIDE SEQUENCE [LARGE SCALE GENOMIC DNA]</scope>
    <source>
        <strain evidence="2 3">EINP1</strain>
    </source>
</reference>
<proteinExistence type="predicted"/>
<dbReference type="Gene3D" id="1.20.120.450">
    <property type="entry name" value="dinb family like domain"/>
    <property type="match status" value="1"/>
</dbReference>
<accession>A0ABZ2ZTV8</accession>
<dbReference type="Proteomes" id="UP001448858">
    <property type="component" value="Chromosome"/>
</dbReference>
<feature type="domain" description="Mycothiol-dependent maleylpyruvate isomerase metal-binding" evidence="1">
    <location>
        <begin position="20"/>
        <end position="51"/>
    </location>
</feature>
<evidence type="ECO:0000259" key="1">
    <source>
        <dbReference type="Pfam" id="PF11716"/>
    </source>
</evidence>
<evidence type="ECO:0000313" key="3">
    <source>
        <dbReference type="Proteomes" id="UP001448858"/>
    </source>
</evidence>
<keyword evidence="3" id="KW-1185">Reference proteome</keyword>
<gene>
    <name evidence="2" type="ORF">AAE021_11790</name>
</gene>
<dbReference type="InterPro" id="IPR017520">
    <property type="entry name" value="CHP03086"/>
</dbReference>
<dbReference type="EMBL" id="CP151657">
    <property type="protein sequence ID" value="WZP14866.1"/>
    <property type="molecule type" value="Genomic_DNA"/>
</dbReference>
<dbReference type="NCBIfam" id="TIGR03086">
    <property type="entry name" value="TIGR03086 family metal-binding protein"/>
    <property type="match status" value="1"/>
</dbReference>
<dbReference type="SUPFAM" id="SSF109854">
    <property type="entry name" value="DinB/YfiT-like putative metalloenzymes"/>
    <property type="match status" value="1"/>
</dbReference>
<dbReference type="Pfam" id="PF11716">
    <property type="entry name" value="MDMPI_N"/>
    <property type="match status" value="1"/>
</dbReference>
<sequence>MTASLDLWRKNAEPFTAITVRTTDWDAQTPCDGWTARDLVEHVVATERDFLERHGLSGPEVDSGDPGKRWLEHERHVAELLADPAVADREFPGYFGPSTIGETLAGFYGGDLIVHRWDLATSQGLDAGLSTEDLEAVDAAMDGFGEQAYGPGLFAPPVPVPDDAGLLRRVLARTGRRA</sequence>
<dbReference type="InterPro" id="IPR024344">
    <property type="entry name" value="MDMPI_metal-binding"/>
</dbReference>
<evidence type="ECO:0000313" key="2">
    <source>
        <dbReference type="EMBL" id="WZP14866.1"/>
    </source>
</evidence>
<name>A0ABZ2ZTV8_9MICC</name>
<dbReference type="InterPro" id="IPR017517">
    <property type="entry name" value="Maleyloyr_isom"/>
</dbReference>